<feature type="coiled-coil region" evidence="1">
    <location>
        <begin position="324"/>
        <end position="351"/>
    </location>
</feature>
<reference evidence="3 4" key="1">
    <citation type="submission" date="2020-05" db="EMBL/GenBank/DDBJ databases">
        <authorList>
            <person name="Petersen J."/>
            <person name="Sayavedra L."/>
        </authorList>
    </citation>
    <scope>NUCLEOTIDE SEQUENCE [LARGE SCALE GENOMIC DNA]</scope>
    <source>
        <strain evidence="3">B azoricus SOX ET2 1586I</strain>
    </source>
</reference>
<feature type="transmembrane region" description="Helical" evidence="2">
    <location>
        <begin position="6"/>
        <end position="23"/>
    </location>
</feature>
<evidence type="ECO:0000256" key="2">
    <source>
        <dbReference type="SAM" id="Phobius"/>
    </source>
</evidence>
<keyword evidence="2" id="KW-1133">Transmembrane helix</keyword>
<evidence type="ECO:0000313" key="3">
    <source>
        <dbReference type="EMBL" id="CAB5507896.1"/>
    </source>
</evidence>
<evidence type="ECO:0008006" key="5">
    <source>
        <dbReference type="Google" id="ProtNLM"/>
    </source>
</evidence>
<organism evidence="3 4">
    <name type="scientific">Bathymodiolus thermophilus thioautotrophic gill symbiont</name>
    <dbReference type="NCBI Taxonomy" id="2360"/>
    <lineage>
        <taxon>Bacteria</taxon>
        <taxon>Pseudomonadati</taxon>
        <taxon>Pseudomonadota</taxon>
        <taxon>Gammaproteobacteria</taxon>
        <taxon>sulfur-oxidizing symbionts</taxon>
    </lineage>
</organism>
<evidence type="ECO:0000313" key="4">
    <source>
        <dbReference type="Proteomes" id="UP000626656"/>
    </source>
</evidence>
<accession>A0ABM8MAW4</accession>
<name>A0ABM8MAW4_9GAMM</name>
<dbReference type="RefSeq" id="WP_202784644.1">
    <property type="nucleotide sequence ID" value="NZ_CAHJWF010000490.1"/>
</dbReference>
<dbReference type="EMBL" id="CAHJWF010000490">
    <property type="protein sequence ID" value="CAB5507896.1"/>
    <property type="molecule type" value="Genomic_DNA"/>
</dbReference>
<comment type="caution">
    <text evidence="3">The sequence shown here is derived from an EMBL/GenBank/DDBJ whole genome shotgun (WGS) entry which is preliminary data.</text>
</comment>
<feature type="transmembrane region" description="Helical" evidence="2">
    <location>
        <begin position="39"/>
        <end position="58"/>
    </location>
</feature>
<gene>
    <name evidence="3" type="ORF">AZO1586I_2171</name>
</gene>
<keyword evidence="2" id="KW-0812">Transmembrane</keyword>
<dbReference type="Proteomes" id="UP000626656">
    <property type="component" value="Unassembled WGS sequence"/>
</dbReference>
<keyword evidence="4" id="KW-1185">Reference proteome</keyword>
<keyword evidence="2" id="KW-0472">Membrane</keyword>
<sequence>MFIENENIAVISITFLLMFWLFWKDLSSYKSDNHQDFKSILVSTGVLGTFIGIFIGLLGFDSYSVADSVPKLLDGLKTAFVTSIVGMGLAILLSIIQKNKSGGGAENEITALNNIGKQLERLSSIDDKLTSLDDVKKNTEILPLINTKLDSIDTNIKSLSSDISSVKDELKINQKALFEFLKEKLSEIDNSLKEAVQTLSKGATEEIIKALQDVIQDFNTNLTEQFGDNFKQLNEAVLKMIEWQNTYKDSVQEFEKQLKTTAENTNESHQNTTALVKEFAETNLKSLQDFVNKNNQVLLESIDKINITTNQNTDALITKVGEFSSEINNSLKESVEQNQQANEKIKESLIQLFEQTKNAVSITENNAKIISEMTGNYAKIADVSDKLEIVISTNQNQIQNLENHLKTFAEISGEAKGITKELKTFSDEIQKSLTRQSEALTKLTQEIENQLPASLDTLNKSLTSLTTQFAIDYESFLEQVSKLMKINNIN</sequence>
<proteinExistence type="predicted"/>
<protein>
    <recommendedName>
        <fullName evidence="5">MotA/TolQ/ExbB proton channel domain-containing protein</fullName>
    </recommendedName>
</protein>
<evidence type="ECO:0000256" key="1">
    <source>
        <dbReference type="SAM" id="Coils"/>
    </source>
</evidence>
<keyword evidence="1" id="KW-0175">Coiled coil</keyword>
<feature type="transmembrane region" description="Helical" evidence="2">
    <location>
        <begin position="78"/>
        <end position="96"/>
    </location>
</feature>